<dbReference type="InterPro" id="IPR011706">
    <property type="entry name" value="Cu-oxidase_C"/>
</dbReference>
<sequence length="465" mass="50533">MSFSRRQALTMIGGAIAAPSAFGVTRALAQNQNATPLLVQPARAEIMPGFITKGLVSTRPDGPPPVLRMRQGHAFTAHVKNGTEDYTAMHWHGLRIPNDMDGVPYLTQFPIAGGETFDYLYTPPDAGTYWYHPHCMTMEQMARGLTGVLIVEEPENPGFDADIALNFKDFRLGRDGQFIDLWTARGAARTGTFGTVMTANWTVDLVEDAPAGGLVRLRVAATDTARMYRLFLPNATGHVIALDGHPLATPMALPTREEDALPLAAGQRVDVALRMPDGEGEIVEVMSDAPGGPRRMARLRATGSSLHRNLAELEPLPANAISEPDMANARLEEFVFGWSPQGDAPNNGFCGTLGYTFWSINRKPWPGDAATGTGPLATFKRGETAVLRLRNESPNAHPIHLHGLTFRVIASNQRAVSSNWTDTALLQKGETVDVAFVADNPGDWAFHCHVIEHQKTGLAGYIRVL</sequence>
<keyword evidence="2" id="KW-0560">Oxidoreductase</keyword>
<gene>
    <name evidence="6" type="primary">cueO</name>
    <name evidence="6" type="ORF">PAM7971_00679</name>
</gene>
<dbReference type="GO" id="GO:0005507">
    <property type="term" value="F:copper ion binding"/>
    <property type="evidence" value="ECO:0007669"/>
    <property type="project" value="InterPro"/>
</dbReference>
<keyword evidence="1" id="KW-0479">Metal-binding</keyword>
<dbReference type="InterPro" id="IPR045087">
    <property type="entry name" value="Cu-oxidase_fam"/>
</dbReference>
<dbReference type="CDD" id="cd13906">
    <property type="entry name" value="CuRO_3_CumA_like"/>
    <property type="match status" value="1"/>
</dbReference>
<name>A0A1Y5RR12_9RHOB</name>
<dbReference type="Gene3D" id="2.60.40.420">
    <property type="entry name" value="Cupredoxins - blue copper proteins"/>
    <property type="match status" value="3"/>
</dbReference>
<protein>
    <submittedName>
        <fullName evidence="6">Blue copper oxidase CueO</fullName>
    </submittedName>
</protein>
<dbReference type="InterPro" id="IPR008972">
    <property type="entry name" value="Cupredoxin"/>
</dbReference>
<dbReference type="AlphaFoldDB" id="A0A1Y5RR12"/>
<feature type="domain" description="Plastocyanin-like" evidence="5">
    <location>
        <begin position="63"/>
        <end position="155"/>
    </location>
</feature>
<dbReference type="GO" id="GO:0030288">
    <property type="term" value="C:outer membrane-bounded periplasmic space"/>
    <property type="evidence" value="ECO:0007669"/>
    <property type="project" value="TreeGrafter"/>
</dbReference>
<dbReference type="OrthoDB" id="9757546at2"/>
<dbReference type="PROSITE" id="PS00080">
    <property type="entry name" value="MULTICOPPER_OXIDASE2"/>
    <property type="match status" value="1"/>
</dbReference>
<proteinExistence type="predicted"/>
<keyword evidence="7" id="KW-1185">Reference proteome</keyword>
<dbReference type="Proteomes" id="UP000193307">
    <property type="component" value="Unassembled WGS sequence"/>
</dbReference>
<dbReference type="RefSeq" id="WP_085847604.1">
    <property type="nucleotide sequence ID" value="NZ_FNZV01000017.1"/>
</dbReference>
<dbReference type="EMBL" id="FWFW01000002">
    <property type="protein sequence ID" value="SLN22450.1"/>
    <property type="molecule type" value="Genomic_DNA"/>
</dbReference>
<feature type="domain" description="Plastocyanin-like" evidence="4">
    <location>
        <begin position="372"/>
        <end position="463"/>
    </location>
</feature>
<evidence type="ECO:0000313" key="7">
    <source>
        <dbReference type="Proteomes" id="UP000193307"/>
    </source>
</evidence>
<dbReference type="STRING" id="658057.SAMN04488032_11730"/>
<dbReference type="InterPro" id="IPR011707">
    <property type="entry name" value="Cu-oxidase-like_N"/>
</dbReference>
<evidence type="ECO:0000259" key="5">
    <source>
        <dbReference type="Pfam" id="PF07732"/>
    </source>
</evidence>
<dbReference type="PROSITE" id="PS51318">
    <property type="entry name" value="TAT"/>
    <property type="match status" value="1"/>
</dbReference>
<dbReference type="CDD" id="cd13861">
    <property type="entry name" value="CuRO_1_CumA_like"/>
    <property type="match status" value="1"/>
</dbReference>
<dbReference type="Pfam" id="PF07731">
    <property type="entry name" value="Cu-oxidase_2"/>
    <property type="match status" value="1"/>
</dbReference>
<dbReference type="Pfam" id="PF07732">
    <property type="entry name" value="Cu-oxidase_3"/>
    <property type="match status" value="1"/>
</dbReference>
<evidence type="ECO:0000313" key="6">
    <source>
        <dbReference type="EMBL" id="SLN22450.1"/>
    </source>
</evidence>
<feature type="signal peptide" evidence="3">
    <location>
        <begin position="1"/>
        <end position="29"/>
    </location>
</feature>
<dbReference type="SUPFAM" id="SSF49503">
    <property type="entry name" value="Cupredoxins"/>
    <property type="match status" value="3"/>
</dbReference>
<dbReference type="InterPro" id="IPR002355">
    <property type="entry name" value="Cu_oxidase_Cu_BS"/>
</dbReference>
<evidence type="ECO:0000256" key="3">
    <source>
        <dbReference type="SAM" id="SignalP"/>
    </source>
</evidence>
<organism evidence="6 7">
    <name type="scientific">Pacificibacter marinus</name>
    <dbReference type="NCBI Taxonomy" id="658057"/>
    <lineage>
        <taxon>Bacteria</taxon>
        <taxon>Pseudomonadati</taxon>
        <taxon>Pseudomonadota</taxon>
        <taxon>Alphaproteobacteria</taxon>
        <taxon>Rhodobacterales</taxon>
        <taxon>Roseobacteraceae</taxon>
        <taxon>Pacificibacter</taxon>
    </lineage>
</organism>
<reference evidence="6 7" key="1">
    <citation type="submission" date="2017-03" db="EMBL/GenBank/DDBJ databases">
        <authorList>
            <person name="Afonso C.L."/>
            <person name="Miller P.J."/>
            <person name="Scott M.A."/>
            <person name="Spackman E."/>
            <person name="Goraichik I."/>
            <person name="Dimitrov K.M."/>
            <person name="Suarez D.L."/>
            <person name="Swayne D.E."/>
        </authorList>
    </citation>
    <scope>NUCLEOTIDE SEQUENCE [LARGE SCALE GENOMIC DNA]</scope>
    <source>
        <strain evidence="6 7">CECT 7971</strain>
    </source>
</reference>
<dbReference type="InterPro" id="IPR006311">
    <property type="entry name" value="TAT_signal"/>
</dbReference>
<dbReference type="GO" id="GO:0016491">
    <property type="term" value="F:oxidoreductase activity"/>
    <property type="evidence" value="ECO:0007669"/>
    <property type="project" value="UniProtKB-KW"/>
</dbReference>
<accession>A0A1Y5RR12</accession>
<feature type="chain" id="PRO_5010987675" evidence="3">
    <location>
        <begin position="30"/>
        <end position="465"/>
    </location>
</feature>
<evidence type="ECO:0000256" key="2">
    <source>
        <dbReference type="ARBA" id="ARBA00023002"/>
    </source>
</evidence>
<evidence type="ECO:0000259" key="4">
    <source>
        <dbReference type="Pfam" id="PF07731"/>
    </source>
</evidence>
<keyword evidence="3" id="KW-0732">Signal</keyword>
<evidence type="ECO:0000256" key="1">
    <source>
        <dbReference type="ARBA" id="ARBA00022723"/>
    </source>
</evidence>
<dbReference type="PANTHER" id="PTHR11709:SF2">
    <property type="entry name" value="MULTICOPPER OXIDASE LPR1"/>
    <property type="match status" value="1"/>
</dbReference>
<dbReference type="PANTHER" id="PTHR11709">
    <property type="entry name" value="MULTI-COPPER OXIDASE"/>
    <property type="match status" value="1"/>
</dbReference>